<sequence>MSSLEHKRQKSSFWLSASRDQARDTGMALTLVALIVFFATREIRYATIATAILLLDMIWPSFFKPLAKVWFGLSHVLGTVMSKVILALAFFLVLTPMGLLRSILGKDPMRVRQFKQGTDSVFRVRDHTFTAADVEQPF</sequence>
<keyword evidence="1" id="KW-1133">Transmembrane helix</keyword>
<organism evidence="2 3">
    <name type="scientific">Solidesulfovibrio magneticus str. Maddingley MBC34</name>
    <dbReference type="NCBI Taxonomy" id="1206767"/>
    <lineage>
        <taxon>Bacteria</taxon>
        <taxon>Pseudomonadati</taxon>
        <taxon>Thermodesulfobacteriota</taxon>
        <taxon>Desulfovibrionia</taxon>
        <taxon>Desulfovibrionales</taxon>
        <taxon>Desulfovibrionaceae</taxon>
        <taxon>Solidesulfovibrio</taxon>
    </lineage>
</organism>
<dbReference type="Proteomes" id="UP000006272">
    <property type="component" value="Unassembled WGS sequence"/>
</dbReference>
<dbReference type="PATRIC" id="fig|1206767.3.peg.3457"/>
<evidence type="ECO:0000256" key="1">
    <source>
        <dbReference type="SAM" id="Phobius"/>
    </source>
</evidence>
<gene>
    <name evidence="2" type="ORF">B193_3534</name>
</gene>
<dbReference type="Pfam" id="PF19588">
    <property type="entry name" value="SxtJ"/>
    <property type="match status" value="1"/>
</dbReference>
<dbReference type="InterPro" id="IPR045781">
    <property type="entry name" value="SxtJ"/>
</dbReference>
<comment type="caution">
    <text evidence="2">The sequence shown here is derived from an EMBL/GenBank/DDBJ whole genome shotgun (WGS) entry which is preliminary data.</text>
</comment>
<protein>
    <submittedName>
        <fullName evidence="2">Uncharacterized protein</fullName>
    </submittedName>
</protein>
<feature type="transmembrane region" description="Helical" evidence="1">
    <location>
        <begin position="45"/>
        <end position="63"/>
    </location>
</feature>
<reference evidence="2 3" key="1">
    <citation type="submission" date="2012-07" db="EMBL/GenBank/DDBJ databases">
        <title>Draft genome sequence of Desulfovibrio magneticus str. Maddingley MBC34 obtained from a metagenomic sequence of a methanogenic enrichment isolated from coal-seam formation water in Victoria, Australia.</title>
        <authorList>
            <person name="Greenfield P."/>
            <person name="Hendry P."/>
            <person name="Li D."/>
            <person name="Rosewarne C.P."/>
            <person name="Tran-Dinh N."/>
            <person name="Elbourne L.D.H."/>
            <person name="Paulsen I.T."/>
            <person name="Midgley D.J."/>
        </authorList>
    </citation>
    <scope>NUCLEOTIDE SEQUENCE [LARGE SCALE GENOMIC DNA]</scope>
    <source>
        <strain evidence="3">Maddingley MBC34</strain>
    </source>
</reference>
<feature type="transmembrane region" description="Helical" evidence="1">
    <location>
        <begin position="84"/>
        <end position="104"/>
    </location>
</feature>
<proteinExistence type="predicted"/>
<name>K6G9K4_9BACT</name>
<keyword evidence="1" id="KW-0812">Transmembrane</keyword>
<evidence type="ECO:0000313" key="2">
    <source>
        <dbReference type="EMBL" id="EKO37779.1"/>
    </source>
</evidence>
<keyword evidence="1" id="KW-0472">Membrane</keyword>
<dbReference type="AlphaFoldDB" id="K6G9K4"/>
<evidence type="ECO:0000313" key="3">
    <source>
        <dbReference type="Proteomes" id="UP000006272"/>
    </source>
</evidence>
<dbReference type="EMBL" id="ALAO01000345">
    <property type="protein sequence ID" value="EKO37779.1"/>
    <property type="molecule type" value="Genomic_DNA"/>
</dbReference>
<accession>K6G9K4</accession>